<dbReference type="PANTHER" id="PTHR33398">
    <property type="entry name" value="30S RIBOSOMAL PROTEIN S20"/>
    <property type="match status" value="1"/>
</dbReference>
<evidence type="ECO:0000256" key="8">
    <source>
        <dbReference type="HAMAP-Rule" id="MF_00500"/>
    </source>
</evidence>
<dbReference type="FunFam" id="1.20.58.110:FF:000001">
    <property type="entry name" value="30S ribosomal protein S20"/>
    <property type="match status" value="1"/>
</dbReference>
<evidence type="ECO:0000256" key="1">
    <source>
        <dbReference type="ARBA" id="ARBA00003134"/>
    </source>
</evidence>
<protein>
    <recommendedName>
        <fullName evidence="7 8">Small ribosomal subunit protein bS20</fullName>
    </recommendedName>
</protein>
<sequence length="89" mass="10091">MANTAQAKKRVRQAEKNRVHNTARRSLMRTELKKALKAVETKDKAAAQLAYRSATSIIDRLARKGLLHKNTASRHKSRLNDRLRTMAPA</sequence>
<evidence type="ECO:0000256" key="3">
    <source>
        <dbReference type="ARBA" id="ARBA00022730"/>
    </source>
</evidence>
<dbReference type="EMBL" id="MFSP01000196">
    <property type="protein sequence ID" value="OGI61451.1"/>
    <property type="molecule type" value="Genomic_DNA"/>
</dbReference>
<evidence type="ECO:0000256" key="9">
    <source>
        <dbReference type="SAM" id="MobiDB-lite"/>
    </source>
</evidence>
<reference evidence="10 11" key="1">
    <citation type="journal article" date="2016" name="Nat. Commun.">
        <title>Thousands of microbial genomes shed light on interconnected biogeochemical processes in an aquifer system.</title>
        <authorList>
            <person name="Anantharaman K."/>
            <person name="Brown C.T."/>
            <person name="Hug L.A."/>
            <person name="Sharon I."/>
            <person name="Castelle C.J."/>
            <person name="Probst A.J."/>
            <person name="Thomas B.C."/>
            <person name="Singh A."/>
            <person name="Wilkins M.J."/>
            <person name="Karaoz U."/>
            <person name="Brodie E.L."/>
            <person name="Williams K.H."/>
            <person name="Hubbard S.S."/>
            <person name="Banfield J.F."/>
        </authorList>
    </citation>
    <scope>NUCLEOTIDE SEQUENCE [LARGE SCALE GENOMIC DNA]</scope>
</reference>
<dbReference type="InterPro" id="IPR002583">
    <property type="entry name" value="Ribosomal_bS20"/>
</dbReference>
<dbReference type="NCBIfam" id="TIGR00029">
    <property type="entry name" value="S20"/>
    <property type="match status" value="1"/>
</dbReference>
<dbReference type="HAMAP" id="MF_00500">
    <property type="entry name" value="Ribosomal_bS20"/>
    <property type="match status" value="1"/>
</dbReference>
<evidence type="ECO:0000256" key="5">
    <source>
        <dbReference type="ARBA" id="ARBA00022980"/>
    </source>
</evidence>
<dbReference type="GO" id="GO:0003735">
    <property type="term" value="F:structural constituent of ribosome"/>
    <property type="evidence" value="ECO:0007669"/>
    <property type="project" value="InterPro"/>
</dbReference>
<feature type="region of interest" description="Disordered" evidence="9">
    <location>
        <begin position="69"/>
        <end position="89"/>
    </location>
</feature>
<evidence type="ECO:0000313" key="10">
    <source>
        <dbReference type="EMBL" id="OGI61451.1"/>
    </source>
</evidence>
<evidence type="ECO:0000256" key="2">
    <source>
        <dbReference type="ARBA" id="ARBA00007634"/>
    </source>
</evidence>
<evidence type="ECO:0000256" key="6">
    <source>
        <dbReference type="ARBA" id="ARBA00023274"/>
    </source>
</evidence>
<feature type="compositionally biased region" description="Basic and acidic residues" evidence="9">
    <location>
        <begin position="78"/>
        <end position="89"/>
    </location>
</feature>
<keyword evidence="3 8" id="KW-0699">rRNA-binding</keyword>
<proteinExistence type="inferred from homology"/>
<dbReference type="Proteomes" id="UP000179076">
    <property type="component" value="Unassembled WGS sequence"/>
</dbReference>
<comment type="similarity">
    <text evidence="2 8">Belongs to the bacterial ribosomal protein bS20 family.</text>
</comment>
<keyword evidence="6 8" id="KW-0687">Ribonucleoprotein</keyword>
<feature type="region of interest" description="Disordered" evidence="9">
    <location>
        <begin position="1"/>
        <end position="20"/>
    </location>
</feature>
<dbReference type="GO" id="GO:0070181">
    <property type="term" value="F:small ribosomal subunit rRNA binding"/>
    <property type="evidence" value="ECO:0007669"/>
    <property type="project" value="TreeGrafter"/>
</dbReference>
<keyword evidence="5 8" id="KW-0689">Ribosomal protein</keyword>
<dbReference type="PANTHER" id="PTHR33398:SF1">
    <property type="entry name" value="SMALL RIBOSOMAL SUBUNIT PROTEIN BS20C"/>
    <property type="match status" value="1"/>
</dbReference>
<gene>
    <name evidence="8" type="primary">rpsT</name>
    <name evidence="10" type="ORF">A2W18_06900</name>
</gene>
<organism evidence="10 11">
    <name type="scientific">Candidatus Muproteobacteria bacterium RBG_16_60_9</name>
    <dbReference type="NCBI Taxonomy" id="1817755"/>
    <lineage>
        <taxon>Bacteria</taxon>
        <taxon>Pseudomonadati</taxon>
        <taxon>Pseudomonadota</taxon>
        <taxon>Candidatus Muproteobacteria</taxon>
    </lineage>
</organism>
<dbReference type="AlphaFoldDB" id="A0A1F6UVN9"/>
<dbReference type="GO" id="GO:0006412">
    <property type="term" value="P:translation"/>
    <property type="evidence" value="ECO:0007669"/>
    <property type="project" value="UniProtKB-UniRule"/>
</dbReference>
<dbReference type="GO" id="GO:0005829">
    <property type="term" value="C:cytosol"/>
    <property type="evidence" value="ECO:0007669"/>
    <property type="project" value="TreeGrafter"/>
</dbReference>
<comment type="function">
    <text evidence="1 8">Binds directly to 16S ribosomal RNA.</text>
</comment>
<accession>A0A1F6UVN9</accession>
<evidence type="ECO:0000313" key="11">
    <source>
        <dbReference type="Proteomes" id="UP000179076"/>
    </source>
</evidence>
<evidence type="ECO:0000256" key="4">
    <source>
        <dbReference type="ARBA" id="ARBA00022884"/>
    </source>
</evidence>
<evidence type="ECO:0000256" key="7">
    <source>
        <dbReference type="ARBA" id="ARBA00035136"/>
    </source>
</evidence>
<dbReference type="Pfam" id="PF01649">
    <property type="entry name" value="Ribosomal_S20p"/>
    <property type="match status" value="1"/>
</dbReference>
<dbReference type="GO" id="GO:0015935">
    <property type="term" value="C:small ribosomal subunit"/>
    <property type="evidence" value="ECO:0007669"/>
    <property type="project" value="TreeGrafter"/>
</dbReference>
<dbReference type="InterPro" id="IPR036510">
    <property type="entry name" value="Ribosomal_bS20_sf"/>
</dbReference>
<dbReference type="SUPFAM" id="SSF46992">
    <property type="entry name" value="Ribosomal protein S20"/>
    <property type="match status" value="1"/>
</dbReference>
<dbReference type="Gene3D" id="1.20.58.110">
    <property type="entry name" value="Ribosomal protein S20"/>
    <property type="match status" value="1"/>
</dbReference>
<name>A0A1F6UVN9_9PROT</name>
<keyword evidence="4 8" id="KW-0694">RNA-binding</keyword>
<comment type="caution">
    <text evidence="10">The sequence shown here is derived from an EMBL/GenBank/DDBJ whole genome shotgun (WGS) entry which is preliminary data.</text>
</comment>